<dbReference type="PROSITE" id="PS50943">
    <property type="entry name" value="HTH_CROC1"/>
    <property type="match status" value="1"/>
</dbReference>
<reference evidence="4" key="2">
    <citation type="submission" date="2020-08" db="EMBL/GenBank/DDBJ databases">
        <title>The Agave Microbiome: Exploring the role of microbial communities in plant adaptations to desert environments.</title>
        <authorList>
            <person name="Partida-Martinez L.P."/>
        </authorList>
    </citation>
    <scope>NUCLEOTIDE SEQUENCE [LARGE SCALE GENOMIC DNA]</scope>
    <source>
        <strain evidence="4">AT2.8</strain>
    </source>
</reference>
<dbReference type="InterPro" id="IPR036281">
    <property type="entry name" value="SinR/SinI_dimer_dom_sf"/>
</dbReference>
<name>A0A852T7Q7_9BACI</name>
<dbReference type="Pfam" id="PF01381">
    <property type="entry name" value="HTH_3"/>
    <property type="match status" value="1"/>
</dbReference>
<sequence>MIGNNIYKLRKKRGLSLSELSERSRVSKSYLSNIERNLNQNPSVQILDRISAVLEVELKDLIRIDGKQGTNLQIDNEWIELIKELESSGIHKDKIKEYKTLIEFIKWQEKN</sequence>
<protein>
    <submittedName>
        <fullName evidence="3">XRE family transcriptional regulator of biofilm formation</fullName>
    </submittedName>
</protein>
<dbReference type="GO" id="GO:0003677">
    <property type="term" value="F:DNA binding"/>
    <property type="evidence" value="ECO:0007669"/>
    <property type="project" value="UniProtKB-KW"/>
</dbReference>
<dbReference type="PANTHER" id="PTHR46797">
    <property type="entry name" value="HTH-TYPE TRANSCRIPTIONAL REGULATOR"/>
    <property type="match status" value="1"/>
</dbReference>
<evidence type="ECO:0000259" key="2">
    <source>
        <dbReference type="PROSITE" id="PS50943"/>
    </source>
</evidence>
<dbReference type="SUPFAM" id="SSF47406">
    <property type="entry name" value="SinR repressor dimerisation domain-like"/>
    <property type="match status" value="1"/>
</dbReference>
<dbReference type="AlphaFoldDB" id="A0A852T7Q7"/>
<dbReference type="GO" id="GO:0005829">
    <property type="term" value="C:cytosol"/>
    <property type="evidence" value="ECO:0007669"/>
    <property type="project" value="TreeGrafter"/>
</dbReference>
<dbReference type="SUPFAM" id="SSF47413">
    <property type="entry name" value="lambda repressor-like DNA-binding domains"/>
    <property type="match status" value="1"/>
</dbReference>
<evidence type="ECO:0000256" key="1">
    <source>
        <dbReference type="ARBA" id="ARBA00023125"/>
    </source>
</evidence>
<dbReference type="Proteomes" id="UP000548423">
    <property type="component" value="Unassembled WGS sequence"/>
</dbReference>
<dbReference type="CDD" id="cd00093">
    <property type="entry name" value="HTH_XRE"/>
    <property type="match status" value="1"/>
</dbReference>
<dbReference type="InterPro" id="IPR010982">
    <property type="entry name" value="Lambda_DNA-bd_dom_sf"/>
</dbReference>
<comment type="caution">
    <text evidence="3">The sequence shown here is derived from an EMBL/GenBank/DDBJ whole genome shotgun (WGS) entry which is preliminary data.</text>
</comment>
<gene>
    <name evidence="3" type="ORF">F4694_000568</name>
</gene>
<feature type="domain" description="HTH cro/C1-type" evidence="2">
    <location>
        <begin position="6"/>
        <end position="61"/>
    </location>
</feature>
<dbReference type="EMBL" id="JACCBX010000001">
    <property type="protein sequence ID" value="NYE03849.1"/>
    <property type="molecule type" value="Genomic_DNA"/>
</dbReference>
<dbReference type="PANTHER" id="PTHR46797:SF1">
    <property type="entry name" value="METHYLPHOSPHONATE SYNTHASE"/>
    <property type="match status" value="1"/>
</dbReference>
<accession>A0A852T7Q7</accession>
<reference evidence="4" key="1">
    <citation type="submission" date="2020-07" db="EMBL/GenBank/DDBJ databases">
        <authorList>
            <person name="Partida-Martinez L."/>
            <person name="Huntemann M."/>
            <person name="Clum A."/>
            <person name="Wang J."/>
            <person name="Palaniappan K."/>
            <person name="Ritter S."/>
            <person name="Chen I.-M."/>
            <person name="Stamatis D."/>
            <person name="Reddy T."/>
            <person name="O'Malley R."/>
            <person name="Daum C."/>
            <person name="Shapiro N."/>
            <person name="Ivanova N."/>
            <person name="Kyrpides N."/>
            <person name="Woyke T."/>
        </authorList>
    </citation>
    <scope>NUCLEOTIDE SEQUENCE [LARGE SCALE GENOMIC DNA]</scope>
    <source>
        <strain evidence="4">AT2.8</strain>
    </source>
</reference>
<dbReference type="InterPro" id="IPR001387">
    <property type="entry name" value="Cro/C1-type_HTH"/>
</dbReference>
<dbReference type="InterPro" id="IPR050807">
    <property type="entry name" value="TransReg_Diox_bact_type"/>
</dbReference>
<proteinExistence type="predicted"/>
<keyword evidence="1" id="KW-0238">DNA-binding</keyword>
<dbReference type="SMART" id="SM00530">
    <property type="entry name" value="HTH_XRE"/>
    <property type="match status" value="1"/>
</dbReference>
<evidence type="ECO:0000313" key="3">
    <source>
        <dbReference type="EMBL" id="NYE03849.1"/>
    </source>
</evidence>
<evidence type="ECO:0000313" key="4">
    <source>
        <dbReference type="Proteomes" id="UP000548423"/>
    </source>
</evidence>
<dbReference type="GO" id="GO:0046983">
    <property type="term" value="F:protein dimerization activity"/>
    <property type="evidence" value="ECO:0007669"/>
    <property type="project" value="InterPro"/>
</dbReference>
<dbReference type="GO" id="GO:0003700">
    <property type="term" value="F:DNA-binding transcription factor activity"/>
    <property type="evidence" value="ECO:0007669"/>
    <property type="project" value="TreeGrafter"/>
</dbReference>
<dbReference type="Gene3D" id="1.10.260.40">
    <property type="entry name" value="lambda repressor-like DNA-binding domains"/>
    <property type="match status" value="1"/>
</dbReference>
<organism evidence="3 4">
    <name type="scientific">Neobacillus niacini</name>
    <dbReference type="NCBI Taxonomy" id="86668"/>
    <lineage>
        <taxon>Bacteria</taxon>
        <taxon>Bacillati</taxon>
        <taxon>Bacillota</taxon>
        <taxon>Bacilli</taxon>
        <taxon>Bacillales</taxon>
        <taxon>Bacillaceae</taxon>
        <taxon>Neobacillus</taxon>
    </lineage>
</organism>